<keyword evidence="5" id="KW-1185">Reference proteome</keyword>
<evidence type="ECO:0000259" key="3">
    <source>
        <dbReference type="Pfam" id="PF18181"/>
    </source>
</evidence>
<keyword evidence="2" id="KW-0812">Transmembrane</keyword>
<dbReference type="InterPro" id="IPR040884">
    <property type="entry name" value="SLATT_1"/>
</dbReference>
<dbReference type="Pfam" id="PF18181">
    <property type="entry name" value="SLATT_1"/>
    <property type="match status" value="1"/>
</dbReference>
<dbReference type="InterPro" id="IPR025325">
    <property type="entry name" value="DUF4231"/>
</dbReference>
<evidence type="ECO:0000313" key="5">
    <source>
        <dbReference type="Proteomes" id="UP000236723"/>
    </source>
</evidence>
<dbReference type="AlphaFoldDB" id="A0A1H5ZXC9"/>
<organism evidence="4 5">
    <name type="scientific">Thermomonospora echinospora</name>
    <dbReference type="NCBI Taxonomy" id="1992"/>
    <lineage>
        <taxon>Bacteria</taxon>
        <taxon>Bacillati</taxon>
        <taxon>Actinomycetota</taxon>
        <taxon>Actinomycetes</taxon>
        <taxon>Streptosporangiales</taxon>
        <taxon>Thermomonosporaceae</taxon>
        <taxon>Thermomonospora</taxon>
    </lineage>
</organism>
<feature type="region of interest" description="Disordered" evidence="1">
    <location>
        <begin position="1"/>
        <end position="22"/>
    </location>
</feature>
<feature type="transmembrane region" description="Helical" evidence="2">
    <location>
        <begin position="233"/>
        <end position="251"/>
    </location>
</feature>
<name>A0A1H5ZXC9_9ACTN</name>
<keyword evidence="2" id="KW-1133">Transmembrane helix</keyword>
<reference evidence="5" key="1">
    <citation type="submission" date="2016-10" db="EMBL/GenBank/DDBJ databases">
        <authorList>
            <person name="Varghese N."/>
            <person name="Submissions S."/>
        </authorList>
    </citation>
    <scope>NUCLEOTIDE SEQUENCE [LARGE SCALE GENOMIC DNA]</scope>
    <source>
        <strain evidence="5">DSM 43163</strain>
    </source>
</reference>
<evidence type="ECO:0000313" key="4">
    <source>
        <dbReference type="EMBL" id="SEG40435.1"/>
    </source>
</evidence>
<protein>
    <recommendedName>
        <fullName evidence="3">SMODS and SLOG-associating 2TM effector domain-containing protein</fullName>
    </recommendedName>
</protein>
<feature type="transmembrane region" description="Helical" evidence="2">
    <location>
        <begin position="208"/>
        <end position="227"/>
    </location>
</feature>
<gene>
    <name evidence="4" type="ORF">SAMN04489712_10534</name>
</gene>
<feature type="transmembrane region" description="Helical" evidence="2">
    <location>
        <begin position="52"/>
        <end position="72"/>
    </location>
</feature>
<feature type="domain" description="SMODS and SLOG-associating 2TM effector" evidence="3">
    <location>
        <begin position="178"/>
        <end position="304"/>
    </location>
</feature>
<sequence>MTGRSPEDSAPSPPRPRPDDDGIATAARVWRRQSQWSQAAGRLKAGIGRARLAGLLLGTAAAVLGTAAAQLMGWNAPLGKGLAFGSAAAAALVPIVVRGARPETVRDWTRLRSISEALKSEVYVFLAGAGPYRGPDRAVLLLERTDRVQADGSDLTRHLTGLEPVRRELPDITGIGGYVTRRVEAQLDGYYRPGARRMRRRVTAVRRIEIALGALGAVLGALAGAFAVAQAAAWVAVATTVAVAVATHSAASRYEYQELEFSRTADQLERLLARRTAMGGGDPEADDEFVAECELVISAQNEAWMAKVSGDE</sequence>
<evidence type="ECO:0000256" key="2">
    <source>
        <dbReference type="SAM" id="Phobius"/>
    </source>
</evidence>
<dbReference type="NCBIfam" id="NF033634">
    <property type="entry name" value="SLATT_1"/>
    <property type="match status" value="1"/>
</dbReference>
<dbReference type="OrthoDB" id="4527901at2"/>
<feature type="transmembrane region" description="Helical" evidence="2">
    <location>
        <begin position="78"/>
        <end position="97"/>
    </location>
</feature>
<dbReference type="Proteomes" id="UP000236723">
    <property type="component" value="Unassembled WGS sequence"/>
</dbReference>
<proteinExistence type="predicted"/>
<dbReference type="RefSeq" id="WP_103938048.1">
    <property type="nucleotide sequence ID" value="NZ_FNVO01000005.1"/>
</dbReference>
<accession>A0A1H5ZXC9</accession>
<dbReference type="EMBL" id="FNVO01000005">
    <property type="protein sequence ID" value="SEG40435.1"/>
    <property type="molecule type" value="Genomic_DNA"/>
</dbReference>
<dbReference type="Pfam" id="PF14015">
    <property type="entry name" value="DUF4231"/>
    <property type="match status" value="1"/>
</dbReference>
<evidence type="ECO:0000256" key="1">
    <source>
        <dbReference type="SAM" id="MobiDB-lite"/>
    </source>
</evidence>
<keyword evidence="2" id="KW-0472">Membrane</keyword>